<evidence type="ECO:0000256" key="4">
    <source>
        <dbReference type="ARBA" id="ARBA00023034"/>
    </source>
</evidence>
<reference evidence="8" key="2">
    <citation type="journal article" date="2023" name="Plants (Basel)">
        <title>Annotation of the Turnera subulata (Passifloraceae) Draft Genome Reveals the S-Locus Evolved after the Divergence of Turneroideae from Passifloroideae in a Stepwise Manner.</title>
        <authorList>
            <person name="Henning P.M."/>
            <person name="Roalson E.H."/>
            <person name="Mir W."/>
            <person name="McCubbin A.G."/>
            <person name="Shore J.S."/>
        </authorList>
    </citation>
    <scope>NUCLEOTIDE SEQUENCE</scope>
    <source>
        <strain evidence="8">F60SS</strain>
    </source>
</reference>
<evidence type="ECO:0000313" key="8">
    <source>
        <dbReference type="EMBL" id="KAJ4830456.1"/>
    </source>
</evidence>
<dbReference type="AlphaFoldDB" id="A0A9Q0FFF9"/>
<evidence type="ECO:0000256" key="1">
    <source>
        <dbReference type="ARBA" id="ARBA00010481"/>
    </source>
</evidence>
<dbReference type="EC" id="2.4.1.-" evidence="7"/>
<protein>
    <recommendedName>
        <fullName evidence="7">Fucosyltransferase</fullName>
        <ecNumber evidence="7">2.4.1.-</ecNumber>
    </recommendedName>
</protein>
<proteinExistence type="inferred from homology"/>
<dbReference type="GO" id="GO:0032580">
    <property type="term" value="C:Golgi cisterna membrane"/>
    <property type="evidence" value="ECO:0007669"/>
    <property type="project" value="UniProtKB-SubCell"/>
</dbReference>
<dbReference type="InterPro" id="IPR004938">
    <property type="entry name" value="XG_FTase"/>
</dbReference>
<evidence type="ECO:0000256" key="5">
    <source>
        <dbReference type="ARBA" id="ARBA00023180"/>
    </source>
</evidence>
<dbReference type="Pfam" id="PF03254">
    <property type="entry name" value="XG_FTase"/>
    <property type="match status" value="1"/>
</dbReference>
<keyword evidence="6 7" id="KW-0961">Cell wall biogenesis/degradation</keyword>
<sequence length="216" mass="24074">MALHHVAPPRGIIKLQDELRVNRFKSIDGRGTKVGVANGTTKGVSHVKFVYGISTHSCNYSWMEHMWSNPGMEDSLQFILQPRISRLPLILTSDAAPLPCIISGKACSSEFQYVLQGSQEANIDKLLGGLHVRNGFDESKCASRFGSYLYHKASSDKPSPYLISKHRRYEDLHKCCGPDSETYRTALEQLKSGTKNGSTDCNYLVWMSYSGLGNRI</sequence>
<keyword evidence="5" id="KW-0325">Glycoprotein</keyword>
<comment type="similarity">
    <text evidence="1 7">Belongs to the glycosyltransferase 37 family.</text>
</comment>
<dbReference type="GO" id="GO:0042546">
    <property type="term" value="P:cell wall biogenesis"/>
    <property type="evidence" value="ECO:0007669"/>
    <property type="project" value="InterPro"/>
</dbReference>
<keyword evidence="3 7" id="KW-0808">Transferase</keyword>
<dbReference type="PANTHER" id="PTHR31889:SF74">
    <property type="entry name" value="GALACTOSIDE 2-ALPHA-L-FUCOSYLTRANSFERASE"/>
    <property type="match status" value="1"/>
</dbReference>
<comment type="caution">
    <text evidence="8">The sequence shown here is derived from an EMBL/GenBank/DDBJ whole genome shotgun (WGS) entry which is preliminary data.</text>
</comment>
<dbReference type="GO" id="GO:0008107">
    <property type="term" value="F:galactoside 2-alpha-L-fucosyltransferase activity"/>
    <property type="evidence" value="ECO:0007669"/>
    <property type="project" value="InterPro"/>
</dbReference>
<organism evidence="8 9">
    <name type="scientific">Turnera subulata</name>
    <dbReference type="NCBI Taxonomy" id="218843"/>
    <lineage>
        <taxon>Eukaryota</taxon>
        <taxon>Viridiplantae</taxon>
        <taxon>Streptophyta</taxon>
        <taxon>Embryophyta</taxon>
        <taxon>Tracheophyta</taxon>
        <taxon>Spermatophyta</taxon>
        <taxon>Magnoliopsida</taxon>
        <taxon>eudicotyledons</taxon>
        <taxon>Gunneridae</taxon>
        <taxon>Pentapetalae</taxon>
        <taxon>rosids</taxon>
        <taxon>fabids</taxon>
        <taxon>Malpighiales</taxon>
        <taxon>Passifloraceae</taxon>
        <taxon>Turnera</taxon>
    </lineage>
</organism>
<evidence type="ECO:0000313" key="9">
    <source>
        <dbReference type="Proteomes" id="UP001141552"/>
    </source>
</evidence>
<gene>
    <name evidence="8" type="ORF">Tsubulata_035619</name>
</gene>
<keyword evidence="4 7" id="KW-0333">Golgi apparatus</keyword>
<keyword evidence="2 7" id="KW-0328">Glycosyltransferase</keyword>
<dbReference type="PANTHER" id="PTHR31889">
    <property type="entry name" value="FUCOSYLTRANSFERASE 2-RELATED"/>
    <property type="match status" value="1"/>
</dbReference>
<evidence type="ECO:0000256" key="3">
    <source>
        <dbReference type="ARBA" id="ARBA00022679"/>
    </source>
</evidence>
<comment type="function">
    <text evidence="7">May be involved in cell wall biosynthesis.</text>
</comment>
<evidence type="ECO:0000256" key="7">
    <source>
        <dbReference type="RuleBase" id="RU367004"/>
    </source>
</evidence>
<dbReference type="GO" id="GO:0071555">
    <property type="term" value="P:cell wall organization"/>
    <property type="evidence" value="ECO:0007669"/>
    <property type="project" value="UniProtKB-UniRule"/>
</dbReference>
<reference evidence="8" key="1">
    <citation type="submission" date="2022-02" db="EMBL/GenBank/DDBJ databases">
        <authorList>
            <person name="Henning P.M."/>
            <person name="McCubbin A.G."/>
            <person name="Shore J.S."/>
        </authorList>
    </citation>
    <scope>NUCLEOTIDE SEQUENCE</scope>
    <source>
        <strain evidence="8">F60SS</strain>
        <tissue evidence="8">Leaves</tissue>
    </source>
</reference>
<keyword evidence="9" id="KW-1185">Reference proteome</keyword>
<evidence type="ECO:0000256" key="6">
    <source>
        <dbReference type="ARBA" id="ARBA00023316"/>
    </source>
</evidence>
<evidence type="ECO:0000256" key="2">
    <source>
        <dbReference type="ARBA" id="ARBA00022676"/>
    </source>
</evidence>
<name>A0A9Q0FFF9_9ROSI</name>
<dbReference type="EMBL" id="JAKUCV010005635">
    <property type="protein sequence ID" value="KAJ4830456.1"/>
    <property type="molecule type" value="Genomic_DNA"/>
</dbReference>
<comment type="subcellular location">
    <subcellularLocation>
        <location evidence="7">Golgi apparatus</location>
        <location evidence="7">Golgi stack membrane</location>
        <topology evidence="7">Single-pass type II membrane protein</topology>
    </subcellularLocation>
</comment>
<dbReference type="GO" id="GO:0009969">
    <property type="term" value="P:xyloglucan biosynthetic process"/>
    <property type="evidence" value="ECO:0007669"/>
    <property type="project" value="TreeGrafter"/>
</dbReference>
<dbReference type="Proteomes" id="UP001141552">
    <property type="component" value="Unassembled WGS sequence"/>
</dbReference>
<accession>A0A9Q0FFF9</accession>
<dbReference type="OrthoDB" id="428346at2759"/>